<protein>
    <submittedName>
        <fullName evidence="1">Uncharacterized protein</fullName>
    </submittedName>
</protein>
<name>A0A090WZH6_9FLAO</name>
<proteinExistence type="predicted"/>
<gene>
    <name evidence="1" type="ORF">JCM19274_528</name>
</gene>
<dbReference type="Proteomes" id="UP000029643">
    <property type="component" value="Unassembled WGS sequence"/>
</dbReference>
<evidence type="ECO:0000313" key="2">
    <source>
        <dbReference type="Proteomes" id="UP000029643"/>
    </source>
</evidence>
<dbReference type="AlphaFoldDB" id="A0A090WZH6"/>
<reference evidence="1 2" key="1">
    <citation type="journal article" date="2014" name="Genome Announc.">
        <title>Draft Genome Sequences of Marine Flavobacterium Algibacter lectus Strains SS8 and NR4.</title>
        <authorList>
            <person name="Takatani N."/>
            <person name="Nakanishi M."/>
            <person name="Meirelles P."/>
            <person name="Mino S."/>
            <person name="Suda W."/>
            <person name="Oshima K."/>
            <person name="Hattori M."/>
            <person name="Ohkuma M."/>
            <person name="Hosokawa M."/>
            <person name="Miyashita K."/>
            <person name="Thompson F.L."/>
            <person name="Niwa A."/>
            <person name="Sawabe T."/>
            <person name="Sawabe T."/>
        </authorList>
    </citation>
    <scope>NUCLEOTIDE SEQUENCE [LARGE SCALE GENOMIC DNA]</scope>
    <source>
        <strain evidence="2">JCM19274</strain>
    </source>
</reference>
<organism evidence="1 2">
    <name type="scientific">Algibacter lectus</name>
    <dbReference type="NCBI Taxonomy" id="221126"/>
    <lineage>
        <taxon>Bacteria</taxon>
        <taxon>Pseudomonadati</taxon>
        <taxon>Bacteroidota</taxon>
        <taxon>Flavobacteriia</taxon>
        <taxon>Flavobacteriales</taxon>
        <taxon>Flavobacteriaceae</taxon>
        <taxon>Algibacter</taxon>
    </lineage>
</organism>
<dbReference type="EMBL" id="BBNU01000017">
    <property type="protein sequence ID" value="GAL81683.1"/>
    <property type="molecule type" value="Genomic_DNA"/>
</dbReference>
<dbReference type="PROSITE" id="PS51257">
    <property type="entry name" value="PROKAR_LIPOPROTEIN"/>
    <property type="match status" value="1"/>
</dbReference>
<accession>A0A090WZH6</accession>
<dbReference type="RefSeq" id="WP_193747282.1">
    <property type="nucleotide sequence ID" value="NZ_BBNU01000017.1"/>
</dbReference>
<sequence>MKKKGILVSFIVTLCFLVSCIDNKNEASKVDKSEAIISQDIPVYDFEA</sequence>
<evidence type="ECO:0000313" key="1">
    <source>
        <dbReference type="EMBL" id="GAL81683.1"/>
    </source>
</evidence>
<comment type="caution">
    <text evidence="1">The sequence shown here is derived from an EMBL/GenBank/DDBJ whole genome shotgun (WGS) entry which is preliminary data.</text>
</comment>